<gene>
    <name evidence="2" type="ORF">ABNX05_16690</name>
</gene>
<proteinExistence type="predicted"/>
<protein>
    <submittedName>
        <fullName evidence="2">PadR family transcriptional regulator</fullName>
    </submittedName>
</protein>
<dbReference type="SUPFAM" id="SSF46785">
    <property type="entry name" value="Winged helix' DNA-binding domain"/>
    <property type="match status" value="1"/>
</dbReference>
<dbReference type="PANTHER" id="PTHR33169">
    <property type="entry name" value="PADR-FAMILY TRANSCRIPTIONAL REGULATOR"/>
    <property type="match status" value="1"/>
</dbReference>
<dbReference type="RefSeq" id="WP_349660743.1">
    <property type="nucleotide sequence ID" value="NZ_JBEGDG010000013.1"/>
</dbReference>
<dbReference type="InterPro" id="IPR052509">
    <property type="entry name" value="Metal_resp_DNA-bind_regulator"/>
</dbReference>
<sequence length="112" mass="13155">MENIQLKKGVLELCVLMLVRKKDHYGYELVMSISKYFEISEGSIYPLLHRMTKETLFTTYLLESKAGPPRKYYKITEKGVQKLEKLVDEWKLFVSSVQDILDDWGDENSSEK</sequence>
<dbReference type="PANTHER" id="PTHR33169:SF24">
    <property type="entry name" value="TRANSCRIPTIONAL REGULATOR, PADR FAMILY"/>
    <property type="match status" value="1"/>
</dbReference>
<evidence type="ECO:0000313" key="3">
    <source>
        <dbReference type="Proteomes" id="UP001478862"/>
    </source>
</evidence>
<dbReference type="EMBL" id="JBEGDG010000013">
    <property type="protein sequence ID" value="MEQ6356267.1"/>
    <property type="molecule type" value="Genomic_DNA"/>
</dbReference>
<dbReference type="InterPro" id="IPR036390">
    <property type="entry name" value="WH_DNA-bd_sf"/>
</dbReference>
<reference evidence="2 3" key="1">
    <citation type="submission" date="2024-06" db="EMBL/GenBank/DDBJ databases">
        <title>Lysinibacillus zambalefons sp. nov., a Novel Firmicute Isolated from the Poon Bato Zambales Hyperalkaline Spring.</title>
        <authorList>
            <person name="Aja J.A."/>
            <person name="Lazaro J.E.H."/>
            <person name="Llorin L.D."/>
            <person name="Lim K.R."/>
            <person name="Teodosio J."/>
            <person name="Dalisay D.S."/>
        </authorList>
    </citation>
    <scope>NUCLEOTIDE SEQUENCE [LARGE SCALE GENOMIC DNA]</scope>
    <source>
        <strain evidence="2 3">M3</strain>
    </source>
</reference>
<keyword evidence="3" id="KW-1185">Reference proteome</keyword>
<accession>A0ABV1MUT2</accession>
<dbReference type="Pfam" id="PF03551">
    <property type="entry name" value="PadR"/>
    <property type="match status" value="1"/>
</dbReference>
<comment type="caution">
    <text evidence="2">The sequence shown here is derived from an EMBL/GenBank/DDBJ whole genome shotgun (WGS) entry which is preliminary data.</text>
</comment>
<dbReference type="Gene3D" id="1.10.10.10">
    <property type="entry name" value="Winged helix-like DNA-binding domain superfamily/Winged helix DNA-binding domain"/>
    <property type="match status" value="1"/>
</dbReference>
<dbReference type="InterPro" id="IPR005149">
    <property type="entry name" value="Tscrpt_reg_PadR_N"/>
</dbReference>
<organism evidence="2 3">
    <name type="scientific">Lysinibacillus zambalensis</name>
    <dbReference type="NCBI Taxonomy" id="3160866"/>
    <lineage>
        <taxon>Bacteria</taxon>
        <taxon>Bacillati</taxon>
        <taxon>Bacillota</taxon>
        <taxon>Bacilli</taxon>
        <taxon>Bacillales</taxon>
        <taxon>Bacillaceae</taxon>
        <taxon>Lysinibacillus</taxon>
    </lineage>
</organism>
<dbReference type="Proteomes" id="UP001478862">
    <property type="component" value="Unassembled WGS sequence"/>
</dbReference>
<evidence type="ECO:0000259" key="1">
    <source>
        <dbReference type="Pfam" id="PF03551"/>
    </source>
</evidence>
<evidence type="ECO:0000313" key="2">
    <source>
        <dbReference type="EMBL" id="MEQ6356267.1"/>
    </source>
</evidence>
<name>A0ABV1MUT2_9BACI</name>
<dbReference type="InterPro" id="IPR036388">
    <property type="entry name" value="WH-like_DNA-bd_sf"/>
</dbReference>
<feature type="domain" description="Transcription regulator PadR N-terminal" evidence="1">
    <location>
        <begin position="15"/>
        <end position="85"/>
    </location>
</feature>